<evidence type="ECO:0000313" key="13">
    <source>
        <dbReference type="Proteomes" id="UP001176468"/>
    </source>
</evidence>
<dbReference type="EC" id="6.3.5.7" evidence="3 10"/>
<keyword evidence="8 10" id="KW-0648">Protein biosynthesis</keyword>
<name>A0ABT8ZUJ0_9SPHN</name>
<dbReference type="PANTHER" id="PTHR11895">
    <property type="entry name" value="TRANSAMIDASE"/>
    <property type="match status" value="1"/>
</dbReference>
<comment type="similarity">
    <text evidence="1 10">Belongs to the amidase family. GatA subfamily.</text>
</comment>
<comment type="caution">
    <text evidence="12">The sequence shown here is derived from an EMBL/GenBank/DDBJ whole genome shotgun (WGS) entry which is preliminary data.</text>
</comment>
<evidence type="ECO:0000256" key="1">
    <source>
        <dbReference type="ARBA" id="ARBA00008069"/>
    </source>
</evidence>
<feature type="domain" description="Amidase" evidence="11">
    <location>
        <begin position="25"/>
        <end position="474"/>
    </location>
</feature>
<evidence type="ECO:0000256" key="5">
    <source>
        <dbReference type="ARBA" id="ARBA00022598"/>
    </source>
</evidence>
<gene>
    <name evidence="10 12" type="primary">gatA</name>
    <name evidence="12" type="ORF">Q5H94_02780</name>
</gene>
<dbReference type="Gene3D" id="3.90.1300.10">
    <property type="entry name" value="Amidase signature (AS) domain"/>
    <property type="match status" value="1"/>
</dbReference>
<sequence>MTDLTDLGVAAIRDGVREGAFSAREVANAFIAKVQSAKVLNAFLVETPDHAIAAADAADAAKAAGETLKPLAGVPIGMKDLFCTKDVPATAASLILEGFSPTYESTVSGKLFAAGAGMLGKLNMDQFAMGSSNETSAFGNVISPWRRNDGGNAALAPGGSSGGSSAAISARLCPAATGTDTGGSIRQPAAFTGISGIKPTYGRCSRWGVVAFSSSLDQAGPMARDVRDCAIMLEAMTGFDPKDATSLDLPVPQWEAGLSADLKGKTIGIPKQYRVDNMPPEIEALWQQGIQWARDAGAEIIEVSLPHTKYALPAYYIIAPAEASSNLARYDGVRYGLRDLPEGANLQDMYAATRAAGFGSEVKRRIMIGTYVLSAGFYDAYFTQASKVRTLIARDFEQAFEKCDLLLTPTAPSAAFALGEKQADPIAMYLNDVFTVPASLAGLPAMSVPGGLDAQGLPLGLQIIGRPLDEQGVLNAGLAIEQRAGFVARPEAWW</sequence>
<proteinExistence type="inferred from homology"/>
<evidence type="ECO:0000256" key="3">
    <source>
        <dbReference type="ARBA" id="ARBA00012739"/>
    </source>
</evidence>
<keyword evidence="5 10" id="KW-0436">Ligase</keyword>
<feature type="active site" description="Charge relay system" evidence="10">
    <location>
        <position position="79"/>
    </location>
</feature>
<comment type="subunit">
    <text evidence="2 10">Heterotrimer of A, B and C subunits.</text>
</comment>
<protein>
    <recommendedName>
        <fullName evidence="4 10">Glutamyl-tRNA(Gln) amidotransferase subunit A</fullName>
        <shortName evidence="10">Glu-ADT subunit A</shortName>
        <ecNumber evidence="3 10">6.3.5.7</ecNumber>
    </recommendedName>
</protein>
<dbReference type="NCBIfam" id="TIGR00132">
    <property type="entry name" value="gatA"/>
    <property type="match status" value="1"/>
</dbReference>
<keyword evidence="7 10" id="KW-0067">ATP-binding</keyword>
<dbReference type="RefSeq" id="WP_304559689.1">
    <property type="nucleotide sequence ID" value="NZ_JAUQSZ010000001.1"/>
</dbReference>
<dbReference type="InterPro" id="IPR000120">
    <property type="entry name" value="Amidase"/>
</dbReference>
<evidence type="ECO:0000259" key="11">
    <source>
        <dbReference type="Pfam" id="PF01425"/>
    </source>
</evidence>
<evidence type="ECO:0000313" key="12">
    <source>
        <dbReference type="EMBL" id="MDO7841240.1"/>
    </source>
</evidence>
<dbReference type="Proteomes" id="UP001176468">
    <property type="component" value="Unassembled WGS sequence"/>
</dbReference>
<organism evidence="12 13">
    <name type="scientific">Sphingomonas immobilis</name>
    <dbReference type="NCBI Taxonomy" id="3063997"/>
    <lineage>
        <taxon>Bacteria</taxon>
        <taxon>Pseudomonadati</taxon>
        <taxon>Pseudomonadota</taxon>
        <taxon>Alphaproteobacteria</taxon>
        <taxon>Sphingomonadales</taxon>
        <taxon>Sphingomonadaceae</taxon>
        <taxon>Sphingomonas</taxon>
    </lineage>
</organism>
<evidence type="ECO:0000256" key="9">
    <source>
        <dbReference type="ARBA" id="ARBA00047407"/>
    </source>
</evidence>
<dbReference type="EMBL" id="JAUQSZ010000001">
    <property type="protein sequence ID" value="MDO7841240.1"/>
    <property type="molecule type" value="Genomic_DNA"/>
</dbReference>
<comment type="catalytic activity">
    <reaction evidence="9 10">
        <text>L-glutamyl-tRNA(Gln) + L-glutamine + ATP + H2O = L-glutaminyl-tRNA(Gln) + L-glutamate + ADP + phosphate + H(+)</text>
        <dbReference type="Rhea" id="RHEA:17521"/>
        <dbReference type="Rhea" id="RHEA-COMP:9681"/>
        <dbReference type="Rhea" id="RHEA-COMP:9684"/>
        <dbReference type="ChEBI" id="CHEBI:15377"/>
        <dbReference type="ChEBI" id="CHEBI:15378"/>
        <dbReference type="ChEBI" id="CHEBI:29985"/>
        <dbReference type="ChEBI" id="CHEBI:30616"/>
        <dbReference type="ChEBI" id="CHEBI:43474"/>
        <dbReference type="ChEBI" id="CHEBI:58359"/>
        <dbReference type="ChEBI" id="CHEBI:78520"/>
        <dbReference type="ChEBI" id="CHEBI:78521"/>
        <dbReference type="ChEBI" id="CHEBI:456216"/>
        <dbReference type="EC" id="6.3.5.7"/>
    </reaction>
</comment>
<dbReference type="PROSITE" id="PS00571">
    <property type="entry name" value="AMIDASES"/>
    <property type="match status" value="1"/>
</dbReference>
<dbReference type="Pfam" id="PF01425">
    <property type="entry name" value="Amidase"/>
    <property type="match status" value="1"/>
</dbReference>
<comment type="function">
    <text evidence="10">Allows the formation of correctly charged Gln-tRNA(Gln) through the transamidation of misacylated Glu-tRNA(Gln) in organisms which lack glutaminyl-tRNA synthetase. The reaction takes place in the presence of glutamine and ATP through an activated gamma-phospho-Glu-tRNA(Gln).</text>
</comment>
<dbReference type="SUPFAM" id="SSF75304">
    <property type="entry name" value="Amidase signature (AS) enzymes"/>
    <property type="match status" value="1"/>
</dbReference>
<evidence type="ECO:0000256" key="10">
    <source>
        <dbReference type="HAMAP-Rule" id="MF_00120"/>
    </source>
</evidence>
<dbReference type="HAMAP" id="MF_00120">
    <property type="entry name" value="GatA"/>
    <property type="match status" value="1"/>
</dbReference>
<accession>A0ABT8ZUJ0</accession>
<dbReference type="InterPro" id="IPR020556">
    <property type="entry name" value="Amidase_CS"/>
</dbReference>
<evidence type="ECO:0000256" key="4">
    <source>
        <dbReference type="ARBA" id="ARBA00014428"/>
    </source>
</evidence>
<keyword evidence="6 10" id="KW-0547">Nucleotide-binding</keyword>
<dbReference type="InterPro" id="IPR036928">
    <property type="entry name" value="AS_sf"/>
</dbReference>
<evidence type="ECO:0000256" key="6">
    <source>
        <dbReference type="ARBA" id="ARBA00022741"/>
    </source>
</evidence>
<evidence type="ECO:0000256" key="8">
    <source>
        <dbReference type="ARBA" id="ARBA00022917"/>
    </source>
</evidence>
<dbReference type="InterPro" id="IPR004412">
    <property type="entry name" value="GatA"/>
</dbReference>
<feature type="active site" description="Acyl-ester intermediate" evidence="10">
    <location>
        <position position="184"/>
    </location>
</feature>
<feature type="active site" description="Charge relay system" evidence="10">
    <location>
        <position position="160"/>
    </location>
</feature>
<reference evidence="12" key="1">
    <citation type="submission" date="2023-07" db="EMBL/GenBank/DDBJ databases">
        <authorList>
            <person name="Kim M.K."/>
        </authorList>
    </citation>
    <scope>NUCLEOTIDE SEQUENCE</scope>
    <source>
        <strain evidence="12">CA1-15</strain>
    </source>
</reference>
<keyword evidence="13" id="KW-1185">Reference proteome</keyword>
<evidence type="ECO:0000256" key="2">
    <source>
        <dbReference type="ARBA" id="ARBA00011123"/>
    </source>
</evidence>
<evidence type="ECO:0000256" key="7">
    <source>
        <dbReference type="ARBA" id="ARBA00022840"/>
    </source>
</evidence>
<dbReference type="InterPro" id="IPR023631">
    <property type="entry name" value="Amidase_dom"/>
</dbReference>
<dbReference type="PANTHER" id="PTHR11895:SF151">
    <property type="entry name" value="GLUTAMYL-TRNA(GLN) AMIDOTRANSFERASE SUBUNIT A"/>
    <property type="match status" value="1"/>
</dbReference>